<proteinExistence type="predicted"/>
<dbReference type="EMBL" id="ANJA01001243">
    <property type="protein sequence ID" value="ETO77934.1"/>
    <property type="molecule type" value="Genomic_DNA"/>
</dbReference>
<accession>A0A081AGC3</accession>
<evidence type="ECO:0000313" key="2">
    <source>
        <dbReference type="Proteomes" id="UP000028582"/>
    </source>
</evidence>
<name>A0A081AGC3_PHYNI</name>
<comment type="caution">
    <text evidence="1">The sequence shown here is derived from an EMBL/GenBank/DDBJ whole genome shotgun (WGS) entry which is preliminary data.</text>
</comment>
<dbReference type="Proteomes" id="UP000028582">
    <property type="component" value="Unassembled WGS sequence"/>
</dbReference>
<reference evidence="1 2" key="1">
    <citation type="submission" date="2013-11" db="EMBL/GenBank/DDBJ databases">
        <title>The Genome Sequence of Phytophthora parasitica P1976.</title>
        <authorList>
            <consortium name="The Broad Institute Genomics Platform"/>
            <person name="Russ C."/>
            <person name="Tyler B."/>
            <person name="Panabieres F."/>
            <person name="Shan W."/>
            <person name="Tripathy S."/>
            <person name="Grunwald N."/>
            <person name="Machado M."/>
            <person name="Johnson C.S."/>
            <person name="Walker B."/>
            <person name="Young S."/>
            <person name="Zeng Q."/>
            <person name="Gargeya S."/>
            <person name="Fitzgerald M."/>
            <person name="Haas B."/>
            <person name="Abouelleil A."/>
            <person name="Allen A.W."/>
            <person name="Alvarado L."/>
            <person name="Arachchi H.M."/>
            <person name="Berlin A.M."/>
            <person name="Chapman S.B."/>
            <person name="Gainer-Dewar J."/>
            <person name="Goldberg J."/>
            <person name="Griggs A."/>
            <person name="Gujja S."/>
            <person name="Hansen M."/>
            <person name="Howarth C."/>
            <person name="Imamovic A."/>
            <person name="Ireland A."/>
            <person name="Larimer J."/>
            <person name="McCowan C."/>
            <person name="Murphy C."/>
            <person name="Pearson M."/>
            <person name="Poon T.W."/>
            <person name="Priest M."/>
            <person name="Roberts A."/>
            <person name="Saif S."/>
            <person name="Shea T."/>
            <person name="Sisk P."/>
            <person name="Sykes S."/>
            <person name="Wortman J."/>
            <person name="Nusbaum C."/>
            <person name="Birren B."/>
        </authorList>
    </citation>
    <scope>NUCLEOTIDE SEQUENCE [LARGE SCALE GENOMIC DNA]</scope>
    <source>
        <strain evidence="1 2">P1976</strain>
    </source>
</reference>
<protein>
    <submittedName>
        <fullName evidence="1">Uncharacterized protein</fullName>
    </submittedName>
</protein>
<organism evidence="1 2">
    <name type="scientific">Phytophthora nicotianae P1976</name>
    <dbReference type="NCBI Taxonomy" id="1317066"/>
    <lineage>
        <taxon>Eukaryota</taxon>
        <taxon>Sar</taxon>
        <taxon>Stramenopiles</taxon>
        <taxon>Oomycota</taxon>
        <taxon>Peronosporomycetes</taxon>
        <taxon>Peronosporales</taxon>
        <taxon>Peronosporaceae</taxon>
        <taxon>Phytophthora</taxon>
    </lineage>
</organism>
<dbReference type="AlphaFoldDB" id="A0A081AGC3"/>
<sequence length="44" mass="5057">EVEIWCTLKSVTGRECLEVGIKDHREREPLSASPFFSYAWAEVS</sequence>
<evidence type="ECO:0000313" key="1">
    <source>
        <dbReference type="EMBL" id="ETO77934.1"/>
    </source>
</evidence>
<feature type="non-terminal residue" evidence="1">
    <location>
        <position position="1"/>
    </location>
</feature>
<gene>
    <name evidence="1" type="ORF">F444_06947</name>
</gene>